<dbReference type="PROSITE" id="PS51257">
    <property type="entry name" value="PROKAR_LIPOPROTEIN"/>
    <property type="match status" value="1"/>
</dbReference>
<dbReference type="PANTHER" id="PTHR12147">
    <property type="entry name" value="METALLOPEPTIDASE M28 FAMILY MEMBER"/>
    <property type="match status" value="1"/>
</dbReference>
<accession>A0AAC9PXV4</accession>
<dbReference type="InterPro" id="IPR045175">
    <property type="entry name" value="M28_fam"/>
</dbReference>
<dbReference type="EMBL" id="CP019352">
    <property type="protein sequence ID" value="APY00999.1"/>
    <property type="molecule type" value="Genomic_DNA"/>
</dbReference>
<evidence type="ECO:0000313" key="3">
    <source>
        <dbReference type="Proteomes" id="UP000187506"/>
    </source>
</evidence>
<dbReference type="GO" id="GO:0006508">
    <property type="term" value="P:proteolysis"/>
    <property type="evidence" value="ECO:0007669"/>
    <property type="project" value="InterPro"/>
</dbReference>
<dbReference type="CDD" id="cd03877">
    <property type="entry name" value="M28_like"/>
    <property type="match status" value="1"/>
</dbReference>
<dbReference type="SUPFAM" id="SSF53187">
    <property type="entry name" value="Zn-dependent exopeptidases"/>
    <property type="match status" value="1"/>
</dbReference>
<evidence type="ECO:0000259" key="1">
    <source>
        <dbReference type="Pfam" id="PF04389"/>
    </source>
</evidence>
<dbReference type="Proteomes" id="UP000187506">
    <property type="component" value="Chromosome"/>
</dbReference>
<dbReference type="Pfam" id="PF04389">
    <property type="entry name" value="Peptidase_M28"/>
    <property type="match status" value="1"/>
</dbReference>
<dbReference type="InterPro" id="IPR007484">
    <property type="entry name" value="Peptidase_M28"/>
</dbReference>
<dbReference type="AlphaFoldDB" id="A0AAC9PXV4"/>
<organism evidence="2 3">
    <name type="scientific">Lacinutrix venerupis</name>
    <dbReference type="NCBI Taxonomy" id="1486034"/>
    <lineage>
        <taxon>Bacteria</taxon>
        <taxon>Pseudomonadati</taxon>
        <taxon>Bacteroidota</taxon>
        <taxon>Flavobacteriia</taxon>
        <taxon>Flavobacteriales</taxon>
        <taxon>Flavobacteriaceae</taxon>
        <taxon>Lacinutrix</taxon>
    </lineage>
</organism>
<keyword evidence="3" id="KW-1185">Reference proteome</keyword>
<dbReference type="GO" id="GO:0008235">
    <property type="term" value="F:metalloexopeptidase activity"/>
    <property type="evidence" value="ECO:0007669"/>
    <property type="project" value="InterPro"/>
</dbReference>
<evidence type="ECO:0000313" key="2">
    <source>
        <dbReference type="EMBL" id="APY00999.1"/>
    </source>
</evidence>
<reference evidence="2 3" key="1">
    <citation type="submission" date="2017-01" db="EMBL/GenBank/DDBJ databases">
        <title>Complete genome of Lacinutrix venerupis DOK2-8 isolated from seawater in Dokdo.</title>
        <authorList>
            <person name="Chi W.-J."/>
            <person name="Kim J.H."/>
        </authorList>
    </citation>
    <scope>NUCLEOTIDE SEQUENCE [LARGE SCALE GENOMIC DNA]</scope>
    <source>
        <strain evidence="2 3">DOK2-8</strain>
    </source>
</reference>
<protein>
    <submittedName>
        <fullName evidence="2">Peptidase M28</fullName>
    </submittedName>
</protein>
<dbReference type="RefSeq" id="WP_076733903.1">
    <property type="nucleotide sequence ID" value="NZ_CP019352.1"/>
</dbReference>
<dbReference type="Gene3D" id="3.40.630.10">
    <property type="entry name" value="Zn peptidases"/>
    <property type="match status" value="1"/>
</dbReference>
<dbReference type="PANTHER" id="PTHR12147:SF26">
    <property type="entry name" value="PEPTIDASE M28 DOMAIN-CONTAINING PROTEIN"/>
    <property type="match status" value="1"/>
</dbReference>
<gene>
    <name evidence="2" type="ORF">BWR22_11995</name>
</gene>
<feature type="domain" description="Peptidase M28" evidence="1">
    <location>
        <begin position="111"/>
        <end position="310"/>
    </location>
</feature>
<sequence length="334" mass="37202">MKIITTLSVLALFIGCDSAKKTSNTTIQNTTEKTTQTVENKKEDQDFINAAEIKEIVSFLASDDLNGRDTGSEGIDKAATYIETAFKDYGLKPYFDTYRDNFKVETLDAFNVVGYLEGTDAKLKNEFIIIGAHYDHIGSGKDVNGDTIANGANDNAAGTSGVIALAKYFSENKNNKRSIIFTTFTAEEKGLLGSKHLAERLKESEIKLYTMINLEMIGVPFKDRDYQAFITGHELSNLGEKMNNYAGEKLIGASDVSKKYGLFKRSDNYAFYQAFNVPSHTVSSCDLTNFDFYHHVDDEVDKLDYNFMASLINKLAPVIKTMANTASQEIKMHE</sequence>
<name>A0AAC9PXV4_9FLAO</name>
<dbReference type="KEGG" id="lvn:BWR22_11995"/>
<proteinExistence type="predicted"/>